<dbReference type="Gene3D" id="3.30.70.1050">
    <property type="entry name" value="Trigger factor ribosome-binding domain"/>
    <property type="match status" value="1"/>
</dbReference>
<dbReference type="PANTHER" id="PTHR30560:SF4">
    <property type="entry name" value="OS01G0894700 PROTEIN"/>
    <property type="match status" value="1"/>
</dbReference>
<dbReference type="SUPFAM" id="SSF102735">
    <property type="entry name" value="Trigger factor ribosome-binding domain"/>
    <property type="match status" value="1"/>
</dbReference>
<gene>
    <name evidence="1" type="ORF">VNO77_36194</name>
</gene>
<reference evidence="1 2" key="1">
    <citation type="submission" date="2024-01" db="EMBL/GenBank/DDBJ databases">
        <title>The genomes of 5 underutilized Papilionoideae crops provide insights into root nodulation and disease resistanc.</title>
        <authorList>
            <person name="Jiang F."/>
        </authorList>
    </citation>
    <scope>NUCLEOTIDE SEQUENCE [LARGE SCALE GENOMIC DNA]</scope>
    <source>
        <strain evidence="1">LVBAO_FW01</strain>
        <tissue evidence="1">Leaves</tissue>
    </source>
</reference>
<evidence type="ECO:0008006" key="3">
    <source>
        <dbReference type="Google" id="ProtNLM"/>
    </source>
</evidence>
<accession>A0AAN9K6Y0</accession>
<dbReference type="AlphaFoldDB" id="A0AAN9K6Y0"/>
<dbReference type="GO" id="GO:0043022">
    <property type="term" value="F:ribosome binding"/>
    <property type="evidence" value="ECO:0007669"/>
    <property type="project" value="TreeGrafter"/>
</dbReference>
<name>A0AAN9K6Y0_CANGL</name>
<dbReference type="GO" id="GO:0051083">
    <property type="term" value="P:'de novo' cotranslational protein folding"/>
    <property type="evidence" value="ECO:0007669"/>
    <property type="project" value="TreeGrafter"/>
</dbReference>
<organism evidence="1 2">
    <name type="scientific">Canavalia gladiata</name>
    <name type="common">Sword bean</name>
    <name type="synonym">Dolichos gladiatus</name>
    <dbReference type="NCBI Taxonomy" id="3824"/>
    <lineage>
        <taxon>Eukaryota</taxon>
        <taxon>Viridiplantae</taxon>
        <taxon>Streptophyta</taxon>
        <taxon>Embryophyta</taxon>
        <taxon>Tracheophyta</taxon>
        <taxon>Spermatophyta</taxon>
        <taxon>Magnoliopsida</taxon>
        <taxon>eudicotyledons</taxon>
        <taxon>Gunneridae</taxon>
        <taxon>Pentapetalae</taxon>
        <taxon>rosids</taxon>
        <taxon>fabids</taxon>
        <taxon>Fabales</taxon>
        <taxon>Fabaceae</taxon>
        <taxon>Papilionoideae</taxon>
        <taxon>50 kb inversion clade</taxon>
        <taxon>NPAAA clade</taxon>
        <taxon>indigoferoid/millettioid clade</taxon>
        <taxon>Phaseoleae</taxon>
        <taxon>Canavalia</taxon>
    </lineage>
</organism>
<dbReference type="GO" id="GO:0043335">
    <property type="term" value="P:protein unfolding"/>
    <property type="evidence" value="ECO:0007669"/>
    <property type="project" value="TreeGrafter"/>
</dbReference>
<dbReference type="InterPro" id="IPR036611">
    <property type="entry name" value="Trigger_fac_ribosome-bd_sf"/>
</dbReference>
<dbReference type="EMBL" id="JAYMYQ010000009">
    <property type="protein sequence ID" value="KAK7312385.1"/>
    <property type="molecule type" value="Genomic_DNA"/>
</dbReference>
<sequence length="109" mass="12410">MPRAGMSLTFDLCCKISPSFKTPYPQELLERKSSKIPKSFLVQMLGEDRVTKFVIQEILNSTMGDYARKENLDVKDRKISTTQTAEELKKSFTPGNEFGFNVIIEPENS</sequence>
<dbReference type="GO" id="GO:0044183">
    <property type="term" value="F:protein folding chaperone"/>
    <property type="evidence" value="ECO:0007669"/>
    <property type="project" value="TreeGrafter"/>
</dbReference>
<dbReference type="GO" id="GO:0003755">
    <property type="term" value="F:peptidyl-prolyl cis-trans isomerase activity"/>
    <property type="evidence" value="ECO:0007669"/>
    <property type="project" value="TreeGrafter"/>
</dbReference>
<dbReference type="PANTHER" id="PTHR30560">
    <property type="entry name" value="TRIGGER FACTOR CHAPERONE AND PEPTIDYL-PROLYL CIS/TRANS ISOMERASE"/>
    <property type="match status" value="1"/>
</dbReference>
<keyword evidence="2" id="KW-1185">Reference proteome</keyword>
<evidence type="ECO:0000313" key="1">
    <source>
        <dbReference type="EMBL" id="KAK7312385.1"/>
    </source>
</evidence>
<dbReference type="InterPro" id="IPR005215">
    <property type="entry name" value="Trig_fac"/>
</dbReference>
<protein>
    <recommendedName>
        <fullName evidence="3">Trigger factor ribosome-binding bacterial domain-containing protein</fullName>
    </recommendedName>
</protein>
<evidence type="ECO:0000313" key="2">
    <source>
        <dbReference type="Proteomes" id="UP001367508"/>
    </source>
</evidence>
<dbReference type="GO" id="GO:0015031">
    <property type="term" value="P:protein transport"/>
    <property type="evidence" value="ECO:0007669"/>
    <property type="project" value="InterPro"/>
</dbReference>
<dbReference type="Proteomes" id="UP001367508">
    <property type="component" value="Unassembled WGS sequence"/>
</dbReference>
<comment type="caution">
    <text evidence="1">The sequence shown here is derived from an EMBL/GenBank/DDBJ whole genome shotgun (WGS) entry which is preliminary data.</text>
</comment>
<proteinExistence type="predicted"/>